<reference evidence="1" key="2">
    <citation type="journal article" date="2015" name="Data Brief">
        <title>Shoot transcriptome of the giant reed, Arundo donax.</title>
        <authorList>
            <person name="Barrero R.A."/>
            <person name="Guerrero F.D."/>
            <person name="Moolhuijzen P."/>
            <person name="Goolsby J.A."/>
            <person name="Tidwell J."/>
            <person name="Bellgard S.E."/>
            <person name="Bellgard M.I."/>
        </authorList>
    </citation>
    <scope>NUCLEOTIDE SEQUENCE</scope>
    <source>
        <tissue evidence="1">Shoot tissue taken approximately 20 cm above the soil surface</tissue>
    </source>
</reference>
<protein>
    <submittedName>
        <fullName evidence="1">Uncharacterized protein</fullName>
    </submittedName>
</protein>
<dbReference type="AlphaFoldDB" id="A0A0A9ANY6"/>
<sequence>MCICIASTIEGEALIADHTIHDTEQSIIIRHTEPLLRTENTLSSTKKLN</sequence>
<dbReference type="EMBL" id="GBRH01249083">
    <property type="protein sequence ID" value="JAD48812.1"/>
    <property type="molecule type" value="Transcribed_RNA"/>
</dbReference>
<accession>A0A0A9ANY6</accession>
<name>A0A0A9ANY6_ARUDO</name>
<evidence type="ECO:0000313" key="1">
    <source>
        <dbReference type="EMBL" id="JAD48812.1"/>
    </source>
</evidence>
<organism evidence="1">
    <name type="scientific">Arundo donax</name>
    <name type="common">Giant reed</name>
    <name type="synonym">Donax arundinaceus</name>
    <dbReference type="NCBI Taxonomy" id="35708"/>
    <lineage>
        <taxon>Eukaryota</taxon>
        <taxon>Viridiplantae</taxon>
        <taxon>Streptophyta</taxon>
        <taxon>Embryophyta</taxon>
        <taxon>Tracheophyta</taxon>
        <taxon>Spermatophyta</taxon>
        <taxon>Magnoliopsida</taxon>
        <taxon>Liliopsida</taxon>
        <taxon>Poales</taxon>
        <taxon>Poaceae</taxon>
        <taxon>PACMAD clade</taxon>
        <taxon>Arundinoideae</taxon>
        <taxon>Arundineae</taxon>
        <taxon>Arundo</taxon>
    </lineage>
</organism>
<proteinExistence type="predicted"/>
<reference evidence="1" key="1">
    <citation type="submission" date="2014-09" db="EMBL/GenBank/DDBJ databases">
        <authorList>
            <person name="Magalhaes I.L.F."/>
            <person name="Oliveira U."/>
            <person name="Santos F.R."/>
            <person name="Vidigal T.H.D.A."/>
            <person name="Brescovit A.D."/>
            <person name="Santos A.J."/>
        </authorList>
    </citation>
    <scope>NUCLEOTIDE SEQUENCE</scope>
    <source>
        <tissue evidence="1">Shoot tissue taken approximately 20 cm above the soil surface</tissue>
    </source>
</reference>